<evidence type="ECO:0000259" key="1">
    <source>
        <dbReference type="PROSITE" id="PS51634"/>
    </source>
</evidence>
<protein>
    <recommendedName>
        <fullName evidence="1">CRC domain-containing protein</fullName>
    </recommendedName>
</protein>
<evidence type="ECO:0000313" key="3">
    <source>
        <dbReference type="Proteomes" id="UP001327560"/>
    </source>
</evidence>
<dbReference type="EMBL" id="CP136897">
    <property type="protein sequence ID" value="WOL17263.1"/>
    <property type="molecule type" value="Genomic_DNA"/>
</dbReference>
<dbReference type="PROSITE" id="PS51634">
    <property type="entry name" value="CRC"/>
    <property type="match status" value="1"/>
</dbReference>
<sequence>MVSYCDCFAAGTFCSELCCCPQCVNKPESRNPLAFTSKAGVGCSFVTDVKVVRIPLVGGMVAKENKSTLPSAGLFIIRYHSFYCDVCLGYNSSNSL</sequence>
<dbReference type="Proteomes" id="UP001327560">
    <property type="component" value="Chromosome 8"/>
</dbReference>
<organism evidence="2 3">
    <name type="scientific">Canna indica</name>
    <name type="common">Indian-shot</name>
    <dbReference type="NCBI Taxonomy" id="4628"/>
    <lineage>
        <taxon>Eukaryota</taxon>
        <taxon>Viridiplantae</taxon>
        <taxon>Streptophyta</taxon>
        <taxon>Embryophyta</taxon>
        <taxon>Tracheophyta</taxon>
        <taxon>Spermatophyta</taxon>
        <taxon>Magnoliopsida</taxon>
        <taxon>Liliopsida</taxon>
        <taxon>Zingiberales</taxon>
        <taxon>Cannaceae</taxon>
        <taxon>Canna</taxon>
    </lineage>
</organism>
<dbReference type="SUPFAM" id="SSF109604">
    <property type="entry name" value="HD-domain/PDEase-like"/>
    <property type="match status" value="1"/>
</dbReference>
<accession>A0AAQ3QPX6</accession>
<evidence type="ECO:0000313" key="2">
    <source>
        <dbReference type="EMBL" id="WOL17263.1"/>
    </source>
</evidence>
<dbReference type="AlphaFoldDB" id="A0AAQ3QPX6"/>
<dbReference type="InterPro" id="IPR005172">
    <property type="entry name" value="CRC"/>
</dbReference>
<proteinExistence type="predicted"/>
<dbReference type="Pfam" id="PF03638">
    <property type="entry name" value="TCR"/>
    <property type="match status" value="1"/>
</dbReference>
<name>A0AAQ3QPX6_9LILI</name>
<feature type="domain" description="CRC" evidence="1">
    <location>
        <begin position="1"/>
        <end position="96"/>
    </location>
</feature>
<keyword evidence="3" id="KW-1185">Reference proteome</keyword>
<reference evidence="2 3" key="1">
    <citation type="submission" date="2023-10" db="EMBL/GenBank/DDBJ databases">
        <title>Chromosome-scale genome assembly provides insights into flower coloration mechanisms of Canna indica.</title>
        <authorList>
            <person name="Li C."/>
        </authorList>
    </citation>
    <scope>NUCLEOTIDE SEQUENCE [LARGE SCALE GENOMIC DNA]</scope>
    <source>
        <tissue evidence="2">Flower</tissue>
    </source>
</reference>
<gene>
    <name evidence="2" type="ORF">Cni_G26052</name>
</gene>